<evidence type="ECO:0000256" key="8">
    <source>
        <dbReference type="RuleBase" id="RU364060"/>
    </source>
</evidence>
<name>A0A1D2VL66_9ASCO</name>
<dbReference type="FunCoup" id="A0A1D2VL66">
    <property type="interactions" value="742"/>
</dbReference>
<feature type="non-terminal residue" evidence="9">
    <location>
        <position position="196"/>
    </location>
</feature>
<dbReference type="Pfam" id="PF05983">
    <property type="entry name" value="Med7"/>
    <property type="match status" value="1"/>
</dbReference>
<dbReference type="InterPro" id="IPR009244">
    <property type="entry name" value="Mediatior_Med7"/>
</dbReference>
<evidence type="ECO:0000256" key="3">
    <source>
        <dbReference type="ARBA" id="ARBA00020631"/>
    </source>
</evidence>
<reference evidence="10" key="1">
    <citation type="submission" date="2016-05" db="EMBL/GenBank/DDBJ databases">
        <title>Comparative genomics of biotechnologically important yeasts.</title>
        <authorList>
            <consortium name="DOE Joint Genome Institute"/>
            <person name="Riley R."/>
            <person name="Haridas S."/>
            <person name="Wolfe K.H."/>
            <person name="Lopes M.R."/>
            <person name="Hittinger C.T."/>
            <person name="Goker M."/>
            <person name="Salamov A."/>
            <person name="Wisecaver J."/>
            <person name="Long T.M."/>
            <person name="Aerts A.L."/>
            <person name="Barry K."/>
            <person name="Choi C."/>
            <person name="Clum A."/>
            <person name="Coughlan A.Y."/>
            <person name="Deshpande S."/>
            <person name="Douglass A.P."/>
            <person name="Hanson S.J."/>
            <person name="Klenk H.-P."/>
            <person name="Labutti K."/>
            <person name="Lapidus A."/>
            <person name="Lindquist E."/>
            <person name="Lipzen A."/>
            <person name="Meier-Kolthoff J.P."/>
            <person name="Ohm R.A."/>
            <person name="Otillar R.P."/>
            <person name="Pangilinan J."/>
            <person name="Peng Y."/>
            <person name="Rokas A."/>
            <person name="Rosa C.A."/>
            <person name="Scheuner C."/>
            <person name="Sibirny A.A."/>
            <person name="Slot J.C."/>
            <person name="Stielow J.B."/>
            <person name="Sun H."/>
            <person name="Kurtzman C.P."/>
            <person name="Blackwell M."/>
            <person name="Grigoriev I.V."/>
            <person name="Jeffries T.W."/>
        </authorList>
    </citation>
    <scope>NUCLEOTIDE SEQUENCE [LARGE SCALE GENOMIC DNA]</scope>
    <source>
        <strain evidence="10">DSM 1968</strain>
    </source>
</reference>
<dbReference type="InParanoid" id="A0A1D2VL66"/>
<dbReference type="PANTHER" id="PTHR21428:SF11">
    <property type="entry name" value="MEDIATOR OF RNA POLYMERASE II TRANSCRIPTION SUBUNIT 7"/>
    <property type="match status" value="1"/>
</dbReference>
<dbReference type="Proteomes" id="UP000095038">
    <property type="component" value="Unassembled WGS sequence"/>
</dbReference>
<evidence type="ECO:0000256" key="6">
    <source>
        <dbReference type="ARBA" id="ARBA00023163"/>
    </source>
</evidence>
<keyword evidence="7 8" id="KW-0539">Nucleus</keyword>
<feature type="non-terminal residue" evidence="9">
    <location>
        <position position="1"/>
    </location>
</feature>
<dbReference type="PANTHER" id="PTHR21428">
    <property type="entry name" value="MEDIATOR OF RNA POLYMERASE II TRANSCRIPTION SUBUNIT 7"/>
    <property type="match status" value="1"/>
</dbReference>
<comment type="subcellular location">
    <subcellularLocation>
        <location evidence="1 8">Nucleus</location>
    </subcellularLocation>
</comment>
<comment type="subunit">
    <text evidence="8">Component of the Mediator complex.</text>
</comment>
<dbReference type="GO" id="GO:0016592">
    <property type="term" value="C:mediator complex"/>
    <property type="evidence" value="ECO:0007669"/>
    <property type="project" value="InterPro"/>
</dbReference>
<dbReference type="GO" id="GO:0070847">
    <property type="term" value="C:core mediator complex"/>
    <property type="evidence" value="ECO:0007669"/>
    <property type="project" value="EnsemblFungi"/>
</dbReference>
<evidence type="ECO:0000256" key="2">
    <source>
        <dbReference type="ARBA" id="ARBA00009994"/>
    </source>
</evidence>
<keyword evidence="4 8" id="KW-0805">Transcription regulation</keyword>
<keyword evidence="10" id="KW-1185">Reference proteome</keyword>
<dbReference type="GO" id="GO:0051123">
    <property type="term" value="P:RNA polymerase II preinitiation complex assembly"/>
    <property type="evidence" value="ECO:0007669"/>
    <property type="project" value="EnsemblFungi"/>
</dbReference>
<protein>
    <recommendedName>
        <fullName evidence="3 8">Mediator of RNA polymerase II transcription subunit 7</fullName>
    </recommendedName>
</protein>
<dbReference type="GO" id="GO:0060261">
    <property type="term" value="P:positive regulation of transcription initiation by RNA polymerase II"/>
    <property type="evidence" value="ECO:0007669"/>
    <property type="project" value="EnsemblFungi"/>
</dbReference>
<evidence type="ECO:0000256" key="1">
    <source>
        <dbReference type="ARBA" id="ARBA00004123"/>
    </source>
</evidence>
<dbReference type="STRING" id="1344418.A0A1D2VL66"/>
<evidence type="ECO:0000313" key="9">
    <source>
        <dbReference type="EMBL" id="ODV62342.1"/>
    </source>
</evidence>
<dbReference type="Gene3D" id="6.10.140.1520">
    <property type="match status" value="1"/>
</dbReference>
<evidence type="ECO:0000313" key="10">
    <source>
        <dbReference type="Proteomes" id="UP000095038"/>
    </source>
</evidence>
<dbReference type="GO" id="GO:0032968">
    <property type="term" value="P:positive regulation of transcription elongation by RNA polymerase II"/>
    <property type="evidence" value="ECO:0007669"/>
    <property type="project" value="EnsemblFungi"/>
</dbReference>
<sequence length="196" mass="23192">ESDLAALYPPPPPYYKFFTAENIDKAKIWLKENEDSYNDDNDETNYPKEEFRFLIPPKKPTGPHYRCFGNIWPFDDKIPTLKEQNIPQLYQDITSSQHGQDPTQVELEKLTKSLLVVFLEIIGIISINPNVYQENLERLRIILINIHHLLNEYRPHQSRDTLKLLLEKQIDIKNREIMKIDNDCKVVKDKIFKIVE</sequence>
<proteinExistence type="inferred from homology"/>
<accession>A0A1D2VL66</accession>
<evidence type="ECO:0000256" key="4">
    <source>
        <dbReference type="ARBA" id="ARBA00023015"/>
    </source>
</evidence>
<keyword evidence="5 8" id="KW-0010">Activator</keyword>
<dbReference type="AlphaFoldDB" id="A0A1D2VL66"/>
<comment type="function">
    <text evidence="8">Component of the Mediator complex, a coactivator involved in the regulated transcription of nearly all RNA polymerase II-dependent genes. Mediator functions as a bridge to convey information from gene-specific regulatory proteins to the basal RNA polymerase II transcription machinery.</text>
</comment>
<dbReference type="SUPFAM" id="SSF140718">
    <property type="entry name" value="Mediator hinge subcomplex-like"/>
    <property type="match status" value="1"/>
</dbReference>
<evidence type="ECO:0000256" key="5">
    <source>
        <dbReference type="ARBA" id="ARBA00023159"/>
    </source>
</evidence>
<dbReference type="GO" id="GO:0000122">
    <property type="term" value="P:negative regulation of transcription by RNA polymerase II"/>
    <property type="evidence" value="ECO:0007669"/>
    <property type="project" value="EnsemblFungi"/>
</dbReference>
<keyword evidence="6 8" id="KW-0804">Transcription</keyword>
<comment type="similarity">
    <text evidence="2 8">Belongs to the Mediator complex subunit 7 family.</text>
</comment>
<gene>
    <name evidence="9" type="ORF">ASCRUDRAFT_22673</name>
</gene>
<dbReference type="InterPro" id="IPR044888">
    <property type="entry name" value="Mediatior_Med7_sf"/>
</dbReference>
<dbReference type="GeneID" id="30963388"/>
<evidence type="ECO:0000256" key="7">
    <source>
        <dbReference type="ARBA" id="ARBA00023242"/>
    </source>
</evidence>
<dbReference type="Gene3D" id="6.10.140.200">
    <property type="match status" value="1"/>
</dbReference>
<dbReference type="RefSeq" id="XP_020048649.1">
    <property type="nucleotide sequence ID" value="XM_020189752.1"/>
</dbReference>
<dbReference type="InterPro" id="IPR037212">
    <property type="entry name" value="Med7/Med21-like"/>
</dbReference>
<dbReference type="EMBL" id="KV454477">
    <property type="protein sequence ID" value="ODV62342.1"/>
    <property type="molecule type" value="Genomic_DNA"/>
</dbReference>
<dbReference type="GO" id="GO:0003713">
    <property type="term" value="F:transcription coactivator activity"/>
    <property type="evidence" value="ECO:0007669"/>
    <property type="project" value="EnsemblFungi"/>
</dbReference>
<dbReference type="OrthoDB" id="10253553at2759"/>
<organism evidence="9 10">
    <name type="scientific">Ascoidea rubescens DSM 1968</name>
    <dbReference type="NCBI Taxonomy" id="1344418"/>
    <lineage>
        <taxon>Eukaryota</taxon>
        <taxon>Fungi</taxon>
        <taxon>Dikarya</taxon>
        <taxon>Ascomycota</taxon>
        <taxon>Saccharomycotina</taxon>
        <taxon>Saccharomycetes</taxon>
        <taxon>Ascoideaceae</taxon>
        <taxon>Ascoidea</taxon>
    </lineage>
</organism>